<feature type="compositionally biased region" description="Polar residues" evidence="1">
    <location>
        <begin position="327"/>
        <end position="340"/>
    </location>
</feature>
<reference evidence="3" key="2">
    <citation type="journal article" date="2016" name="Genome Announc.">
        <title>Draft Genome Sequences of Two Novel Amoeba-Resistant Intranuclear Bacteria, 'Candidatus Berkiella cookevillensis' and 'Candidatus Berkiella aquae'.</title>
        <authorList>
            <person name="Mehari Y.T."/>
            <person name="Arivett B.A."/>
            <person name="Farone A.L."/>
            <person name="Gunderson J.H."/>
            <person name="Farone M.B."/>
        </authorList>
    </citation>
    <scope>NUCLEOTIDE SEQUENCE</scope>
    <source>
        <strain evidence="3">HT99</strain>
    </source>
</reference>
<proteinExistence type="predicted"/>
<protein>
    <submittedName>
        <fullName evidence="2">Uncharacterized protein</fullName>
    </submittedName>
</protein>
<feature type="region of interest" description="Disordered" evidence="1">
    <location>
        <begin position="327"/>
        <end position="349"/>
    </location>
</feature>
<keyword evidence="4" id="KW-1185">Reference proteome</keyword>
<evidence type="ECO:0000313" key="4">
    <source>
        <dbReference type="Proteomes" id="UP000051497"/>
    </source>
</evidence>
<dbReference type="EMBL" id="LKAJ02000002">
    <property type="protein sequence ID" value="MCS5712776.1"/>
    <property type="molecule type" value="Genomic_DNA"/>
</dbReference>
<dbReference type="EMBL" id="LKAJ01000014">
    <property type="protein sequence ID" value="KRG20280.1"/>
    <property type="molecule type" value="Genomic_DNA"/>
</dbReference>
<dbReference type="STRING" id="295108.HT99x_02672"/>
<sequence length="349" mass="40011">MLNVKDLCTRIDRTLLDVIAENPLAATLMLGNLYHAMDQATEENSALLHATLLGAKKKLTSNHIQVLWSTANTIPYAKLIVMDSAQVEILRGLKHEIIVDFDFFKHVDAASIVKLGQQIEFYRDSLVALVRKHLYDKKLSDPFSKSSFSYKLLTKGSTEQNSRYFAQYVKDCSSLPLDNLVLLGTQYHEIATLIMMDLQACKERFEISSRFAHIHPKLRKEISKNWKDYLDTFPLNSHEEKFITTKLPELKKQFAEFKDVNADSRVKRNYQIEEKPEENWGFFKSCCYQGFKLGVIIATPVTPITAPFFIGYSAYCLYDITRPKNLEGTNAPSQPSSQQHSVRKKAARW</sequence>
<reference evidence="2" key="1">
    <citation type="submission" date="2015-09" db="EMBL/GenBank/DDBJ databases">
        <title>Draft Genome Sequences of Two Novel Amoeba-resistant Intranuclear Bacteria, Candidatus Berkiella cookevillensis and Candidatus Berkiella aquae.</title>
        <authorList>
            <person name="Mehari Y.T."/>
            <person name="Arivett B.A."/>
            <person name="Farone A.L."/>
            <person name="Gunderson J.H."/>
            <person name="Farone M.B."/>
        </authorList>
    </citation>
    <scope>NUCLEOTIDE SEQUENCE [LARGE SCALE GENOMIC DNA]</scope>
    <source>
        <strain evidence="2">HT99</strain>
    </source>
</reference>
<evidence type="ECO:0000256" key="1">
    <source>
        <dbReference type="SAM" id="MobiDB-lite"/>
    </source>
</evidence>
<gene>
    <name evidence="3" type="ORF">HT99x_015150</name>
    <name evidence="2" type="ORF">HT99x_02672</name>
</gene>
<dbReference type="Proteomes" id="UP000051497">
    <property type="component" value="Unassembled WGS sequence"/>
</dbReference>
<reference evidence="3" key="3">
    <citation type="submission" date="2021-06" db="EMBL/GenBank/DDBJ databases">
        <title>Genomic Description and Analysis of Intracellular Bacteria, Candidatus Berkiella cookevillensis and Candidatus Berkiella aquae.</title>
        <authorList>
            <person name="Kidane D.T."/>
            <person name="Mehari Y.T."/>
            <person name="Rice F.C."/>
            <person name="Arivett B.A."/>
            <person name="Farone A.L."/>
            <person name="Berk S.G."/>
            <person name="Farone M.B."/>
        </authorList>
    </citation>
    <scope>NUCLEOTIDE SEQUENCE</scope>
    <source>
        <strain evidence="3">HT99</strain>
    </source>
</reference>
<evidence type="ECO:0000313" key="3">
    <source>
        <dbReference type="EMBL" id="MCS5712776.1"/>
    </source>
</evidence>
<comment type="caution">
    <text evidence="2">The sequence shown here is derived from an EMBL/GenBank/DDBJ whole genome shotgun (WGS) entry which is preliminary data.</text>
</comment>
<dbReference type="AlphaFoldDB" id="A0A0Q9YW13"/>
<dbReference type="RefSeq" id="WP_075067273.1">
    <property type="nucleotide sequence ID" value="NZ_LKAJ02000002.1"/>
</dbReference>
<organism evidence="2">
    <name type="scientific">Candidatus Berkiella aquae</name>
    <dbReference type="NCBI Taxonomy" id="295108"/>
    <lineage>
        <taxon>Bacteria</taxon>
        <taxon>Pseudomonadati</taxon>
        <taxon>Pseudomonadota</taxon>
        <taxon>Gammaproteobacteria</taxon>
        <taxon>Candidatus Berkiellales</taxon>
        <taxon>Candidatus Berkiellaceae</taxon>
        <taxon>Candidatus Berkiella</taxon>
    </lineage>
</organism>
<accession>A0A0Q9YW13</accession>
<name>A0A0Q9YW13_9GAMM</name>
<evidence type="ECO:0000313" key="2">
    <source>
        <dbReference type="EMBL" id="KRG20280.1"/>
    </source>
</evidence>